<dbReference type="OMA" id="AQNICQH"/>
<comment type="caution">
    <text evidence="1">The sequence shown here is derived from an EMBL/GenBank/DDBJ whole genome shotgun (WGS) entry which is preliminary data.</text>
</comment>
<dbReference type="PANTHER" id="PTHR34472:SF1">
    <property type="entry name" value="SULFUR CARRIER PROTEIN THIS"/>
    <property type="match status" value="1"/>
</dbReference>
<dbReference type="Pfam" id="PF02597">
    <property type="entry name" value="ThiS"/>
    <property type="match status" value="1"/>
</dbReference>
<dbReference type="PANTHER" id="PTHR34472">
    <property type="entry name" value="SULFUR CARRIER PROTEIN THIS"/>
    <property type="match status" value="1"/>
</dbReference>
<evidence type="ECO:0008006" key="3">
    <source>
        <dbReference type="Google" id="ProtNLM"/>
    </source>
</evidence>
<dbReference type="EMBL" id="LRDC01000001">
    <property type="protein sequence ID" value="KVX03248.1"/>
    <property type="molecule type" value="Genomic_DNA"/>
</dbReference>
<dbReference type="InterPro" id="IPR012675">
    <property type="entry name" value="Beta-grasp_dom_sf"/>
</dbReference>
<dbReference type="CDD" id="cd00565">
    <property type="entry name" value="Ubl_ThiS"/>
    <property type="match status" value="1"/>
</dbReference>
<dbReference type="InterPro" id="IPR016155">
    <property type="entry name" value="Mopterin_synth/thiamin_S_b"/>
</dbReference>
<organism evidence="1">
    <name type="scientific">Shewanella frigidimarina</name>
    <dbReference type="NCBI Taxonomy" id="56812"/>
    <lineage>
        <taxon>Bacteria</taxon>
        <taxon>Pseudomonadati</taxon>
        <taxon>Pseudomonadota</taxon>
        <taxon>Gammaproteobacteria</taxon>
        <taxon>Alteromonadales</taxon>
        <taxon>Shewanellaceae</taxon>
        <taxon>Shewanella</taxon>
    </lineage>
</organism>
<dbReference type="NCBIfam" id="TIGR01683">
    <property type="entry name" value="thiS"/>
    <property type="match status" value="1"/>
</dbReference>
<dbReference type="Proteomes" id="UP000055702">
    <property type="component" value="Unassembled WGS sequence"/>
</dbReference>
<name>A0A119D0N9_SHEFR</name>
<sequence length="75" mass="8103">MTQTDPLELITLHLNGVEQHVRANLNLAELLILSDLPTQGVAIVVNDTVVPRSRWMHAVCQADDNITVFSAVAGG</sequence>
<gene>
    <name evidence="1" type="ORF">AWJ07_01355</name>
</gene>
<protein>
    <recommendedName>
        <fullName evidence="3">Thiamine biosynthesis protein ThiS</fullName>
    </recommendedName>
</protein>
<dbReference type="SUPFAM" id="SSF54285">
    <property type="entry name" value="MoaD/ThiS"/>
    <property type="match status" value="1"/>
</dbReference>
<dbReference type="RefSeq" id="WP_011637654.1">
    <property type="nucleotide sequence ID" value="NZ_JBOZPT010000001.1"/>
</dbReference>
<dbReference type="InterPro" id="IPR003749">
    <property type="entry name" value="ThiS/MoaD-like"/>
</dbReference>
<dbReference type="GeneID" id="41837567"/>
<evidence type="ECO:0000313" key="2">
    <source>
        <dbReference type="Proteomes" id="UP000055702"/>
    </source>
</evidence>
<dbReference type="InterPro" id="IPR010035">
    <property type="entry name" value="Thi_S"/>
</dbReference>
<dbReference type="Gene3D" id="3.10.20.30">
    <property type="match status" value="1"/>
</dbReference>
<accession>A0A119D0N9</accession>
<evidence type="ECO:0000313" key="1">
    <source>
        <dbReference type="EMBL" id="KVX03248.1"/>
    </source>
</evidence>
<dbReference type="AlphaFoldDB" id="A0A119D0N9"/>
<proteinExistence type="predicted"/>
<reference evidence="1 2" key="1">
    <citation type="submission" date="2016-01" db="EMBL/GenBank/DDBJ databases">
        <title>Draft genome of the antarctic isolate Shewanella frigidimarina Ag06-30.</title>
        <authorList>
            <person name="Parmeciano Di Noto G."/>
            <person name="Vazquez S."/>
            <person name="Mac Cormack W."/>
            <person name="Iriarte A."/>
            <person name="Quiroga C."/>
        </authorList>
    </citation>
    <scope>NUCLEOTIDE SEQUENCE [LARGE SCALE GENOMIC DNA]</scope>
    <source>
        <strain evidence="1 2">Ag06-30</strain>
    </source>
</reference>